<dbReference type="GO" id="GO:0035025">
    <property type="term" value="P:positive regulation of Rho protein signal transduction"/>
    <property type="evidence" value="ECO:0007669"/>
    <property type="project" value="InterPro"/>
</dbReference>
<dbReference type="GO" id="GO:0045944">
    <property type="term" value="P:positive regulation of transcription by RNA polymerase II"/>
    <property type="evidence" value="ECO:0007669"/>
    <property type="project" value="TreeGrafter"/>
</dbReference>
<dbReference type="PANTHER" id="PTHR22739">
    <property type="entry name" value="STRIATED MUSCLE ACTIVATOR OF RHO-DEPENDENT SIGNALING-RELATED"/>
    <property type="match status" value="1"/>
</dbReference>
<name>A0AAN9GDM3_9CAEN</name>
<dbReference type="PANTHER" id="PTHR22739:SF7">
    <property type="entry name" value="EG:152A3.3 PROTEIN-RELATED"/>
    <property type="match status" value="1"/>
</dbReference>
<dbReference type="InterPro" id="IPR038095">
    <property type="entry name" value="Costars_sf"/>
</dbReference>
<dbReference type="Proteomes" id="UP001374579">
    <property type="component" value="Unassembled WGS sequence"/>
</dbReference>
<evidence type="ECO:0000256" key="1">
    <source>
        <dbReference type="SAM" id="MobiDB-lite"/>
    </source>
</evidence>
<dbReference type="SMART" id="SM01283">
    <property type="entry name" value="Costars"/>
    <property type="match status" value="1"/>
</dbReference>
<dbReference type="AlphaFoldDB" id="A0AAN9GDM3"/>
<keyword evidence="4" id="KW-1185">Reference proteome</keyword>
<dbReference type="GO" id="GO:0030017">
    <property type="term" value="C:sarcomere"/>
    <property type="evidence" value="ECO:0007669"/>
    <property type="project" value="TreeGrafter"/>
</dbReference>
<dbReference type="EMBL" id="JBAMIC010000008">
    <property type="protein sequence ID" value="KAK7104447.1"/>
    <property type="molecule type" value="Genomic_DNA"/>
</dbReference>
<proteinExistence type="predicted"/>
<evidence type="ECO:0000313" key="3">
    <source>
        <dbReference type="EMBL" id="KAK7104447.1"/>
    </source>
</evidence>
<dbReference type="Pfam" id="PF14705">
    <property type="entry name" value="Costars"/>
    <property type="match status" value="1"/>
</dbReference>
<protein>
    <recommendedName>
        <fullName evidence="2">Costars domain-containing protein</fullName>
    </recommendedName>
</protein>
<evidence type="ECO:0000313" key="4">
    <source>
        <dbReference type="Proteomes" id="UP001374579"/>
    </source>
</evidence>
<feature type="domain" description="Costars" evidence="2">
    <location>
        <begin position="69"/>
        <end position="145"/>
    </location>
</feature>
<dbReference type="GO" id="GO:0003779">
    <property type="term" value="F:actin binding"/>
    <property type="evidence" value="ECO:0007669"/>
    <property type="project" value="InterPro"/>
</dbReference>
<feature type="compositionally biased region" description="Polar residues" evidence="1">
    <location>
        <begin position="1"/>
        <end position="17"/>
    </location>
</feature>
<dbReference type="Gene3D" id="1.10.10.1540">
    <property type="entry name" value="Costar domain"/>
    <property type="match status" value="1"/>
</dbReference>
<evidence type="ECO:0000259" key="2">
    <source>
        <dbReference type="SMART" id="SM01283"/>
    </source>
</evidence>
<organism evidence="3 4">
    <name type="scientific">Littorina saxatilis</name>
    <dbReference type="NCBI Taxonomy" id="31220"/>
    <lineage>
        <taxon>Eukaryota</taxon>
        <taxon>Metazoa</taxon>
        <taxon>Spiralia</taxon>
        <taxon>Lophotrochozoa</taxon>
        <taxon>Mollusca</taxon>
        <taxon>Gastropoda</taxon>
        <taxon>Caenogastropoda</taxon>
        <taxon>Littorinimorpha</taxon>
        <taxon>Littorinoidea</taxon>
        <taxon>Littorinidae</taxon>
        <taxon>Littorina</taxon>
    </lineage>
</organism>
<comment type="caution">
    <text evidence="3">The sequence shown here is derived from an EMBL/GenBank/DDBJ whole genome shotgun (WGS) entry which is preliminary data.</text>
</comment>
<feature type="region of interest" description="Disordered" evidence="1">
    <location>
        <begin position="1"/>
        <end position="64"/>
    </location>
</feature>
<dbReference type="InterPro" id="IPR027817">
    <property type="entry name" value="Costars_dom"/>
</dbReference>
<accession>A0AAN9GDM3</accession>
<dbReference type="InterPro" id="IPR026111">
    <property type="entry name" value="Abra"/>
</dbReference>
<feature type="compositionally biased region" description="Basic and acidic residues" evidence="1">
    <location>
        <begin position="37"/>
        <end position="50"/>
    </location>
</feature>
<reference evidence="3 4" key="1">
    <citation type="submission" date="2024-02" db="EMBL/GenBank/DDBJ databases">
        <title>Chromosome-scale genome assembly of the rough periwinkle Littorina saxatilis.</title>
        <authorList>
            <person name="De Jode A."/>
            <person name="Faria R."/>
            <person name="Formenti G."/>
            <person name="Sims Y."/>
            <person name="Smith T.P."/>
            <person name="Tracey A."/>
            <person name="Wood J.M.D."/>
            <person name="Zagrodzka Z.B."/>
            <person name="Johannesson K."/>
            <person name="Butlin R.K."/>
            <person name="Leder E.H."/>
        </authorList>
    </citation>
    <scope>NUCLEOTIDE SEQUENCE [LARGE SCALE GENOMIC DNA]</scope>
    <source>
        <strain evidence="3">Snail1</strain>
        <tissue evidence="3">Muscle</tissue>
    </source>
</reference>
<sequence length="151" mass="17423">MAHSRQGQLASKVSLWQQRADEHKEKQLVNPFSDWEGASHRSKLDKDDPNYGKPVEGSFTEMRGRQAGNHISAEIVELCRVISELGQRQPDNTYTITFGRLFDAYTTISNKLVGMLMRARKQHLVQFEGEMLFQRRDDDVAIRCLRVPEMD</sequence>
<gene>
    <name evidence="3" type="ORF">V1264_019165</name>
</gene>